<comment type="caution">
    <text evidence="2">The sequence shown here is derived from an EMBL/GenBank/DDBJ whole genome shotgun (WGS) entry which is preliminary data.</text>
</comment>
<protein>
    <submittedName>
        <fullName evidence="2">Uncharacterized protein</fullName>
    </submittedName>
</protein>
<proteinExistence type="predicted"/>
<dbReference type="AlphaFoldDB" id="A0AAN7MHI9"/>
<evidence type="ECO:0000313" key="3">
    <source>
        <dbReference type="Proteomes" id="UP001333110"/>
    </source>
</evidence>
<organism evidence="2 3">
    <name type="scientific">Mycteria americana</name>
    <name type="common">Wood stork</name>
    <dbReference type="NCBI Taxonomy" id="33587"/>
    <lineage>
        <taxon>Eukaryota</taxon>
        <taxon>Metazoa</taxon>
        <taxon>Chordata</taxon>
        <taxon>Craniata</taxon>
        <taxon>Vertebrata</taxon>
        <taxon>Euteleostomi</taxon>
        <taxon>Archelosauria</taxon>
        <taxon>Archosauria</taxon>
        <taxon>Dinosauria</taxon>
        <taxon>Saurischia</taxon>
        <taxon>Theropoda</taxon>
        <taxon>Coelurosauria</taxon>
        <taxon>Aves</taxon>
        <taxon>Neognathae</taxon>
        <taxon>Neoaves</taxon>
        <taxon>Aequornithes</taxon>
        <taxon>Ciconiiformes</taxon>
        <taxon>Ciconiidae</taxon>
        <taxon>Mycteria</taxon>
    </lineage>
</organism>
<feature type="region of interest" description="Disordered" evidence="1">
    <location>
        <begin position="31"/>
        <end position="56"/>
    </location>
</feature>
<dbReference type="Proteomes" id="UP001333110">
    <property type="component" value="Unassembled WGS sequence"/>
</dbReference>
<keyword evidence="3" id="KW-1185">Reference proteome</keyword>
<gene>
    <name evidence="2" type="ORF">QYF61_012373</name>
</gene>
<accession>A0AAN7MHI9</accession>
<sequence length="189" mass="20933">MDRLYKRAPVVASDPEVEHRRAEHAAQIAKVSGAKGPEGMHGREPNTEGRRRAERNEKVVCKPEYGKPRRRRPGSVQAACGIERAFEVSWVAERRSTGLAMSRKCDDNFACLGIVGATSAAHWLRGARAEADEGSEKVLCGLPLEVDECLRWEEHLSFPLNTAAFWCRQLACWVNGEVGDRPPPEDGGK</sequence>
<evidence type="ECO:0000313" key="2">
    <source>
        <dbReference type="EMBL" id="KAK4805544.1"/>
    </source>
</evidence>
<dbReference type="EMBL" id="JAUNZN010000077">
    <property type="protein sequence ID" value="KAK4805544.1"/>
    <property type="molecule type" value="Genomic_DNA"/>
</dbReference>
<reference evidence="2 3" key="1">
    <citation type="journal article" date="2023" name="J. Hered.">
        <title>Chromosome-level genome of the wood stork (Mycteria americana) provides insight into avian chromosome evolution.</title>
        <authorList>
            <person name="Flamio R. Jr."/>
            <person name="Ramstad K.M."/>
        </authorList>
    </citation>
    <scope>NUCLEOTIDE SEQUENCE [LARGE SCALE GENOMIC DNA]</scope>
    <source>
        <strain evidence="2">JAX WOST 10</strain>
    </source>
</reference>
<evidence type="ECO:0000256" key="1">
    <source>
        <dbReference type="SAM" id="MobiDB-lite"/>
    </source>
</evidence>
<feature type="compositionally biased region" description="Basic and acidic residues" evidence="1">
    <location>
        <begin position="38"/>
        <end position="56"/>
    </location>
</feature>
<name>A0AAN7MHI9_MYCAM</name>